<sequence>MYRIVCQTIKQTKSLHREHNNLTEKTFTTFQEAKDVASKMNKENADTHIWSVEQVWSISK</sequence>
<dbReference type="EMBL" id="VLXZ01000002">
    <property type="protein sequence ID" value="TSB47905.1"/>
    <property type="molecule type" value="Genomic_DNA"/>
</dbReference>
<dbReference type="Proteomes" id="UP000318521">
    <property type="component" value="Unassembled WGS sequence"/>
</dbReference>
<keyword evidence="2" id="KW-1185">Reference proteome</keyword>
<evidence type="ECO:0000313" key="1">
    <source>
        <dbReference type="EMBL" id="TSB47905.1"/>
    </source>
</evidence>
<reference evidence="1 2" key="1">
    <citation type="submission" date="2019-07" db="EMBL/GenBank/DDBJ databases">
        <authorList>
            <person name="Park Y.J."/>
            <person name="Jeong S.E."/>
            <person name="Jung H.S."/>
        </authorList>
    </citation>
    <scope>NUCLEOTIDE SEQUENCE [LARGE SCALE GENOMIC DNA]</scope>
    <source>
        <strain evidence="2">P16(2019)</strain>
    </source>
</reference>
<dbReference type="AlphaFoldDB" id="A0A554A2L1"/>
<gene>
    <name evidence="1" type="ORF">FN960_05205</name>
</gene>
<evidence type="ECO:0000313" key="2">
    <source>
        <dbReference type="Proteomes" id="UP000318521"/>
    </source>
</evidence>
<name>A0A554A2L1_9BACI</name>
<proteinExistence type="predicted"/>
<dbReference type="RefSeq" id="WP_143847564.1">
    <property type="nucleotide sequence ID" value="NZ_VLXZ01000002.1"/>
</dbReference>
<accession>A0A554A2L1</accession>
<organism evidence="1 2">
    <name type="scientific">Alkalicoccobacillus porphyridii</name>
    <dbReference type="NCBI Taxonomy" id="2597270"/>
    <lineage>
        <taxon>Bacteria</taxon>
        <taxon>Bacillati</taxon>
        <taxon>Bacillota</taxon>
        <taxon>Bacilli</taxon>
        <taxon>Bacillales</taxon>
        <taxon>Bacillaceae</taxon>
        <taxon>Alkalicoccobacillus</taxon>
    </lineage>
</organism>
<dbReference type="OrthoDB" id="2889059at2"/>
<comment type="caution">
    <text evidence="1">The sequence shown here is derived from an EMBL/GenBank/DDBJ whole genome shotgun (WGS) entry which is preliminary data.</text>
</comment>
<protein>
    <submittedName>
        <fullName evidence="1">Uncharacterized protein</fullName>
    </submittedName>
</protein>